<evidence type="ECO:0000313" key="3">
    <source>
        <dbReference type="Proteomes" id="UP001330812"/>
    </source>
</evidence>
<protein>
    <submittedName>
        <fullName evidence="2">DUF3311 domain-containing protein</fullName>
    </submittedName>
</protein>
<dbReference type="RefSeq" id="WP_326565661.1">
    <property type="nucleotide sequence ID" value="NZ_CP142149.1"/>
</dbReference>
<dbReference type="EMBL" id="CP142149">
    <property type="protein sequence ID" value="WSE26677.1"/>
    <property type="molecule type" value="Genomic_DNA"/>
</dbReference>
<keyword evidence="1" id="KW-1133">Transmembrane helix</keyword>
<sequence length="75" mass="8530">MPEPTAPARRRWHWLLLLVPFVWCVGAIPLVEKVEYLFGSIPFLLVWMTVGVLLGSAAIAVVFALDRRHGDLDRF</sequence>
<gene>
    <name evidence="2" type="ORF">VSH64_27770</name>
</gene>
<accession>A0ABZ1HWT4</accession>
<organism evidence="2 3">
    <name type="scientific">Amycolatopsis rhabdoformis</name>
    <dbReference type="NCBI Taxonomy" id="1448059"/>
    <lineage>
        <taxon>Bacteria</taxon>
        <taxon>Bacillati</taxon>
        <taxon>Actinomycetota</taxon>
        <taxon>Actinomycetes</taxon>
        <taxon>Pseudonocardiales</taxon>
        <taxon>Pseudonocardiaceae</taxon>
        <taxon>Amycolatopsis</taxon>
    </lineage>
</organism>
<keyword evidence="3" id="KW-1185">Reference proteome</keyword>
<reference evidence="2 3" key="1">
    <citation type="journal article" date="2015" name="Int. J. Syst. Evol. Microbiol.">
        <title>Amycolatopsis rhabdoformis sp. nov., an actinomycete isolated from a tropical forest soil.</title>
        <authorList>
            <person name="Souza W.R."/>
            <person name="Silva R.E."/>
            <person name="Goodfellow M."/>
            <person name="Busarakam K."/>
            <person name="Figueiro F.S."/>
            <person name="Ferreira D."/>
            <person name="Rodrigues-Filho E."/>
            <person name="Moraes L.A.B."/>
            <person name="Zucchi T.D."/>
        </authorList>
    </citation>
    <scope>NUCLEOTIDE SEQUENCE [LARGE SCALE GENOMIC DNA]</scope>
    <source>
        <strain evidence="2 3">NCIMB 14900</strain>
    </source>
</reference>
<feature type="transmembrane region" description="Helical" evidence="1">
    <location>
        <begin position="12"/>
        <end position="31"/>
    </location>
</feature>
<dbReference type="Pfam" id="PF11755">
    <property type="entry name" value="DUF3311"/>
    <property type="match status" value="1"/>
</dbReference>
<dbReference type="InterPro" id="IPR021741">
    <property type="entry name" value="DUF3311"/>
</dbReference>
<feature type="transmembrane region" description="Helical" evidence="1">
    <location>
        <begin position="43"/>
        <end position="65"/>
    </location>
</feature>
<keyword evidence="1" id="KW-0472">Membrane</keyword>
<evidence type="ECO:0000313" key="2">
    <source>
        <dbReference type="EMBL" id="WSE26677.1"/>
    </source>
</evidence>
<keyword evidence="1" id="KW-0812">Transmembrane</keyword>
<evidence type="ECO:0000256" key="1">
    <source>
        <dbReference type="SAM" id="Phobius"/>
    </source>
</evidence>
<name>A0ABZ1HWT4_9PSEU</name>
<proteinExistence type="predicted"/>
<dbReference type="Proteomes" id="UP001330812">
    <property type="component" value="Chromosome"/>
</dbReference>